<protein>
    <submittedName>
        <fullName evidence="2">Uncharacterized protein</fullName>
    </submittedName>
</protein>
<sequence>MLAFSLLKCLLLELVFRSLDAAKRFFIYGYYHLTRKVLQTILNKHVSSPQPVQNQLSVIPHQRDDEHCLVSLVGQLHHDIRKMKRQDFLTVYLPDSSIGWPTRTVPAIAHENEFSGVWPETIIAVAREQFLWVATGTIPWYCKTVQQWPRDI</sequence>
<dbReference type="Proteomes" id="UP000499080">
    <property type="component" value="Unassembled WGS sequence"/>
</dbReference>
<gene>
    <name evidence="2" type="ORF">AVEN_90975_1</name>
</gene>
<keyword evidence="1" id="KW-0732">Signal</keyword>
<evidence type="ECO:0000313" key="2">
    <source>
        <dbReference type="EMBL" id="GBO02295.1"/>
    </source>
</evidence>
<evidence type="ECO:0000313" key="3">
    <source>
        <dbReference type="Proteomes" id="UP000499080"/>
    </source>
</evidence>
<proteinExistence type="predicted"/>
<dbReference type="AlphaFoldDB" id="A0A4Y2TNT3"/>
<evidence type="ECO:0000256" key="1">
    <source>
        <dbReference type="SAM" id="SignalP"/>
    </source>
</evidence>
<comment type="caution">
    <text evidence="2">The sequence shown here is derived from an EMBL/GenBank/DDBJ whole genome shotgun (WGS) entry which is preliminary data.</text>
</comment>
<keyword evidence="3" id="KW-1185">Reference proteome</keyword>
<reference evidence="2 3" key="1">
    <citation type="journal article" date="2019" name="Sci. Rep.">
        <title>Orb-weaving spider Araneus ventricosus genome elucidates the spidroin gene catalogue.</title>
        <authorList>
            <person name="Kono N."/>
            <person name="Nakamura H."/>
            <person name="Ohtoshi R."/>
            <person name="Moran D.A.P."/>
            <person name="Shinohara A."/>
            <person name="Yoshida Y."/>
            <person name="Fujiwara M."/>
            <person name="Mori M."/>
            <person name="Tomita M."/>
            <person name="Arakawa K."/>
        </authorList>
    </citation>
    <scope>NUCLEOTIDE SEQUENCE [LARGE SCALE GENOMIC DNA]</scope>
</reference>
<feature type="chain" id="PRO_5021341566" evidence="1">
    <location>
        <begin position="22"/>
        <end position="152"/>
    </location>
</feature>
<name>A0A4Y2TNT3_ARAVE</name>
<organism evidence="2 3">
    <name type="scientific">Araneus ventricosus</name>
    <name type="common">Orbweaver spider</name>
    <name type="synonym">Epeira ventricosa</name>
    <dbReference type="NCBI Taxonomy" id="182803"/>
    <lineage>
        <taxon>Eukaryota</taxon>
        <taxon>Metazoa</taxon>
        <taxon>Ecdysozoa</taxon>
        <taxon>Arthropoda</taxon>
        <taxon>Chelicerata</taxon>
        <taxon>Arachnida</taxon>
        <taxon>Araneae</taxon>
        <taxon>Araneomorphae</taxon>
        <taxon>Entelegynae</taxon>
        <taxon>Araneoidea</taxon>
        <taxon>Araneidae</taxon>
        <taxon>Araneus</taxon>
    </lineage>
</organism>
<feature type="signal peptide" evidence="1">
    <location>
        <begin position="1"/>
        <end position="21"/>
    </location>
</feature>
<dbReference type="EMBL" id="BGPR01030057">
    <property type="protein sequence ID" value="GBO02295.1"/>
    <property type="molecule type" value="Genomic_DNA"/>
</dbReference>
<accession>A0A4Y2TNT3</accession>